<feature type="compositionally biased region" description="Basic and acidic residues" evidence="1">
    <location>
        <begin position="361"/>
        <end position="371"/>
    </location>
</feature>
<evidence type="ECO:0000313" key="2">
    <source>
        <dbReference type="EMBL" id="CAE0782825.1"/>
    </source>
</evidence>
<reference evidence="2" key="1">
    <citation type="submission" date="2021-01" db="EMBL/GenBank/DDBJ databases">
        <authorList>
            <person name="Corre E."/>
            <person name="Pelletier E."/>
            <person name="Niang G."/>
            <person name="Scheremetjew M."/>
            <person name="Finn R."/>
            <person name="Kale V."/>
            <person name="Holt S."/>
            <person name="Cochrane G."/>
            <person name="Meng A."/>
            <person name="Brown T."/>
            <person name="Cohen L."/>
        </authorList>
    </citation>
    <scope>NUCLEOTIDE SEQUENCE</scope>
    <source>
        <strain evidence="2">CCMP645</strain>
    </source>
</reference>
<protein>
    <submittedName>
        <fullName evidence="2">Uncharacterized protein</fullName>
    </submittedName>
</protein>
<dbReference type="EMBL" id="HBIZ01055746">
    <property type="protein sequence ID" value="CAE0782825.1"/>
    <property type="molecule type" value="Transcribed_RNA"/>
</dbReference>
<feature type="region of interest" description="Disordered" evidence="1">
    <location>
        <begin position="1"/>
        <end position="21"/>
    </location>
</feature>
<feature type="region of interest" description="Disordered" evidence="1">
    <location>
        <begin position="455"/>
        <end position="487"/>
    </location>
</feature>
<feature type="compositionally biased region" description="Polar residues" evidence="1">
    <location>
        <begin position="189"/>
        <end position="201"/>
    </location>
</feature>
<accession>A0A7S4C081</accession>
<feature type="region of interest" description="Disordered" evidence="1">
    <location>
        <begin position="341"/>
        <end position="371"/>
    </location>
</feature>
<evidence type="ECO:0000256" key="1">
    <source>
        <dbReference type="SAM" id="MobiDB-lite"/>
    </source>
</evidence>
<feature type="compositionally biased region" description="Basic and acidic residues" evidence="1">
    <location>
        <begin position="341"/>
        <end position="352"/>
    </location>
</feature>
<name>A0A7S4C081_CHRCT</name>
<organism evidence="2">
    <name type="scientific">Chrysotila carterae</name>
    <name type="common">Marine alga</name>
    <name type="synonym">Syracosphaera carterae</name>
    <dbReference type="NCBI Taxonomy" id="13221"/>
    <lineage>
        <taxon>Eukaryota</taxon>
        <taxon>Haptista</taxon>
        <taxon>Haptophyta</taxon>
        <taxon>Prymnesiophyceae</taxon>
        <taxon>Isochrysidales</taxon>
        <taxon>Isochrysidaceae</taxon>
        <taxon>Chrysotila</taxon>
    </lineage>
</organism>
<gene>
    <name evidence="2" type="ORF">PCAR00345_LOCUS35528</name>
</gene>
<feature type="region of interest" description="Disordered" evidence="1">
    <location>
        <begin position="173"/>
        <end position="204"/>
    </location>
</feature>
<proteinExistence type="predicted"/>
<dbReference type="AlphaFoldDB" id="A0A7S4C081"/>
<feature type="compositionally biased region" description="Polar residues" evidence="1">
    <location>
        <begin position="455"/>
        <end position="479"/>
    </location>
</feature>
<sequence>MGETEQAHPSAAEEAASEAVDDEQAVLLAAQHISNEAFRTRQAHFSAEDTMALTDGTKKSEPTAAKVAVTDELETKEEPVPSGETKFLVLSNKLEQALPFATECAWEITDGMEHLESNATSEAAIDTEVAKHTNTLHEQQVQDCLCVAPHKLEQVQAVAAERAVVAVKGVQQVESPAEEQAATDIEPGTQPNSSDEQQLNKSPHDLEQAQPVAAERALIALEGTEPVELLPNLESSKPAGGTGQPKFICRQHVCDAVYDLDQKQSFVAKSASAAMHDNVRPERPAAADVQDYVCSIGRPHHLEEGDTSARGAHHNLLARGEKYVATGQHAPHALLPCKKESAASKRATEKKLSSATQESGRAVRESDQKQLSHEMLAKRERAKAARLAGLAAYRAKKKDDQQQRRKAACAAQAKRLQQRLEARQIGHETKAKVEVAVADSETPMKREIDAGDVPTAQTTVKQETPPISTTLPSETCSTHQSKRARKQPERLTFTFERKATKLVEAKPKLEGALPEPVLDHILIDPSYLCEPLRDQLECFNCAKSDALMTWVVALDSAVDIVQLQCTRCKCAVAEMPVSKPLPDPATTIEYVRTRGVSSTEAATRAVLDAYDYGVEAWKHARNVSVL</sequence>